<reference evidence="2" key="2">
    <citation type="journal article" date="2015" name="Data Brief">
        <title>Shoot transcriptome of the giant reed, Arundo donax.</title>
        <authorList>
            <person name="Barrero R.A."/>
            <person name="Guerrero F.D."/>
            <person name="Moolhuijzen P."/>
            <person name="Goolsby J.A."/>
            <person name="Tidwell J."/>
            <person name="Bellgard S.E."/>
            <person name="Bellgard M.I."/>
        </authorList>
    </citation>
    <scope>NUCLEOTIDE SEQUENCE</scope>
    <source>
        <tissue evidence="2">Shoot tissue taken approximately 20 cm above the soil surface</tissue>
    </source>
</reference>
<dbReference type="EMBL" id="GBRH01255487">
    <property type="protein sequence ID" value="JAD42408.1"/>
    <property type="molecule type" value="Transcribed_RNA"/>
</dbReference>
<proteinExistence type="predicted"/>
<feature type="compositionally biased region" description="Low complexity" evidence="1">
    <location>
        <begin position="80"/>
        <end position="104"/>
    </location>
</feature>
<evidence type="ECO:0000256" key="1">
    <source>
        <dbReference type="SAM" id="MobiDB-lite"/>
    </source>
</evidence>
<dbReference type="AlphaFoldDB" id="A0A0A8ZXE2"/>
<feature type="region of interest" description="Disordered" evidence="1">
    <location>
        <begin position="1"/>
        <end position="108"/>
    </location>
</feature>
<accession>A0A0A8ZXE2</accession>
<name>A0A0A8ZXE2_ARUDO</name>
<sequence length="127" mass="13114">MNPRSGLAHPSLSTCSHSFSTRPRRTRWGSDAASRRSAARRPLSSGATRSTSRPPSGSIRLARHGAPRVTTLGLPVTASTRTPRAPTLGPPTAATLTRAGATPARRSRPGCACCGSLARKAACVAMA</sequence>
<feature type="compositionally biased region" description="Low complexity" evidence="1">
    <location>
        <begin position="29"/>
        <end position="47"/>
    </location>
</feature>
<protein>
    <submittedName>
        <fullName evidence="2">ATP sulfurylase</fullName>
    </submittedName>
</protein>
<reference evidence="2" key="1">
    <citation type="submission" date="2014-09" db="EMBL/GenBank/DDBJ databases">
        <authorList>
            <person name="Magalhaes I.L.F."/>
            <person name="Oliveira U."/>
            <person name="Santos F.R."/>
            <person name="Vidigal T.H.D.A."/>
            <person name="Brescovit A.D."/>
            <person name="Santos A.J."/>
        </authorList>
    </citation>
    <scope>NUCLEOTIDE SEQUENCE</scope>
    <source>
        <tissue evidence="2">Shoot tissue taken approximately 20 cm above the soil surface</tissue>
    </source>
</reference>
<feature type="compositionally biased region" description="Polar residues" evidence="1">
    <location>
        <begin position="11"/>
        <end position="21"/>
    </location>
</feature>
<organism evidence="2">
    <name type="scientific">Arundo donax</name>
    <name type="common">Giant reed</name>
    <name type="synonym">Donax arundinaceus</name>
    <dbReference type="NCBI Taxonomy" id="35708"/>
    <lineage>
        <taxon>Eukaryota</taxon>
        <taxon>Viridiplantae</taxon>
        <taxon>Streptophyta</taxon>
        <taxon>Embryophyta</taxon>
        <taxon>Tracheophyta</taxon>
        <taxon>Spermatophyta</taxon>
        <taxon>Magnoliopsida</taxon>
        <taxon>Liliopsida</taxon>
        <taxon>Poales</taxon>
        <taxon>Poaceae</taxon>
        <taxon>PACMAD clade</taxon>
        <taxon>Arundinoideae</taxon>
        <taxon>Arundineae</taxon>
        <taxon>Arundo</taxon>
    </lineage>
</organism>
<evidence type="ECO:0000313" key="2">
    <source>
        <dbReference type="EMBL" id="JAD42408.1"/>
    </source>
</evidence>